<sequence>MGDLPESVVVGSAVFSRVDSDDSLACWTSIIDVQGVGDSRPVSLVIEPATVPESAVCELAATVMARFGEFAEVAADYLRQQLRGPQFGLRHSELVELDATESLFGEPEAVIWADGTWLLRFAESRLEMADPFGIGVLFEGTTPYAVEDLSGAEPA</sequence>
<evidence type="ECO:0000313" key="2">
    <source>
        <dbReference type="Proteomes" id="UP001217325"/>
    </source>
</evidence>
<organism evidence="1 2">
    <name type="scientific">Rhodococcus qingshengii</name>
    <dbReference type="NCBI Taxonomy" id="334542"/>
    <lineage>
        <taxon>Bacteria</taxon>
        <taxon>Bacillati</taxon>
        <taxon>Actinomycetota</taxon>
        <taxon>Actinomycetes</taxon>
        <taxon>Mycobacteriales</taxon>
        <taxon>Nocardiaceae</taxon>
        <taxon>Rhodococcus</taxon>
        <taxon>Rhodococcus erythropolis group</taxon>
    </lineage>
</organism>
<dbReference type="AlphaFoldDB" id="A0AAW6LD94"/>
<dbReference type="Proteomes" id="UP001217325">
    <property type="component" value="Unassembled WGS sequence"/>
</dbReference>
<comment type="caution">
    <text evidence="1">The sequence shown here is derived from an EMBL/GenBank/DDBJ whole genome shotgun (WGS) entry which is preliminary data.</text>
</comment>
<gene>
    <name evidence="1" type="ORF">PXH69_04750</name>
</gene>
<proteinExistence type="predicted"/>
<accession>A0AAW6LD94</accession>
<dbReference type="EMBL" id="JARDXE010000002">
    <property type="protein sequence ID" value="MDE8644246.1"/>
    <property type="molecule type" value="Genomic_DNA"/>
</dbReference>
<name>A0AAW6LD94_RHOSG</name>
<protein>
    <recommendedName>
        <fullName evidence="3">DUF2262 domain-containing protein</fullName>
    </recommendedName>
</protein>
<dbReference type="RefSeq" id="WP_228232554.1">
    <property type="nucleotide sequence ID" value="NZ_CP025959.1"/>
</dbReference>
<evidence type="ECO:0000313" key="1">
    <source>
        <dbReference type="EMBL" id="MDE8644246.1"/>
    </source>
</evidence>
<reference evidence="1" key="1">
    <citation type="submission" date="2023-02" db="EMBL/GenBank/DDBJ databases">
        <title>A novel hydrolase synthesized by Rhodococcus erythropolis HQ is responsible for the detoxification of Zearalenone.</title>
        <authorList>
            <person name="Hu J."/>
            <person name="Xu J."/>
        </authorList>
    </citation>
    <scope>NUCLEOTIDE SEQUENCE</scope>
    <source>
        <strain evidence="1">HQ</strain>
    </source>
</reference>
<evidence type="ECO:0008006" key="3">
    <source>
        <dbReference type="Google" id="ProtNLM"/>
    </source>
</evidence>